<evidence type="ECO:0000256" key="2">
    <source>
        <dbReference type="ARBA" id="ARBA00004892"/>
    </source>
</evidence>
<dbReference type="EMBL" id="NQMM01000045">
    <property type="protein sequence ID" value="PKQ75033.1"/>
    <property type="molecule type" value="Genomic_DNA"/>
</dbReference>
<dbReference type="SUPFAM" id="SSF51556">
    <property type="entry name" value="Metallo-dependent hydrolases"/>
    <property type="match status" value="1"/>
</dbReference>
<proteinExistence type="inferred from homology"/>
<dbReference type="PANTHER" id="PTHR30068:SF4">
    <property type="entry name" value="URONATE ISOMERASE"/>
    <property type="match status" value="1"/>
</dbReference>
<dbReference type="GO" id="GO:0008880">
    <property type="term" value="F:glucuronate isomerase activity"/>
    <property type="evidence" value="ECO:0007669"/>
    <property type="project" value="UniProtKB-UniRule"/>
</dbReference>
<keyword evidence="9" id="KW-1185">Reference proteome</keyword>
<evidence type="ECO:0000256" key="4">
    <source>
        <dbReference type="ARBA" id="ARBA00012546"/>
    </source>
</evidence>
<dbReference type="NCBIfam" id="NF002794">
    <property type="entry name" value="PRK02925.1"/>
    <property type="match status" value="1"/>
</dbReference>
<dbReference type="Gene3D" id="1.10.2020.10">
    <property type="entry name" value="uronate isomerase, domain 2, chain A"/>
    <property type="match status" value="1"/>
</dbReference>
<dbReference type="Pfam" id="PF02614">
    <property type="entry name" value="UxaC"/>
    <property type="match status" value="1"/>
</dbReference>
<comment type="catalytic activity">
    <reaction evidence="7">
        <text>aldehydo-D-galacturonate = keto-D-tagaturonate</text>
        <dbReference type="Rhea" id="RHEA:27702"/>
        <dbReference type="ChEBI" id="CHEBI:12952"/>
        <dbReference type="ChEBI" id="CHEBI:17886"/>
    </reaction>
</comment>
<comment type="caution">
    <text evidence="8">The sequence shown here is derived from an EMBL/GenBank/DDBJ whole genome shotgun (WGS) entry which is preliminary data.</text>
</comment>
<organism evidence="8 9">
    <name type="scientific">Aeromonas sobria</name>
    <dbReference type="NCBI Taxonomy" id="646"/>
    <lineage>
        <taxon>Bacteria</taxon>
        <taxon>Pseudomonadati</taxon>
        <taxon>Pseudomonadota</taxon>
        <taxon>Gammaproteobacteria</taxon>
        <taxon>Aeromonadales</taxon>
        <taxon>Aeromonadaceae</taxon>
        <taxon>Aeromonas</taxon>
    </lineage>
</organism>
<comment type="catalytic activity">
    <reaction evidence="1 7">
        <text>D-glucuronate = D-fructuronate</text>
        <dbReference type="Rhea" id="RHEA:13049"/>
        <dbReference type="ChEBI" id="CHEBI:58720"/>
        <dbReference type="ChEBI" id="CHEBI:59863"/>
        <dbReference type="EC" id="5.3.1.12"/>
    </reaction>
</comment>
<reference evidence="8 9" key="1">
    <citation type="journal article" date="2017" name="Front. Microbiol.">
        <title>Strong Genomic and Phenotypic Heterogeneity in the Aeromonas sobria Species Complex.</title>
        <authorList>
            <person name="Gauthier J."/>
            <person name="Vincent A.T."/>
            <person name="Charette S.J."/>
            <person name="Derome N."/>
        </authorList>
    </citation>
    <scope>NUCLEOTIDE SEQUENCE [LARGE SCALE GENOMIC DNA]</scope>
    <source>
        <strain evidence="8 9">TM18</strain>
    </source>
</reference>
<dbReference type="Proteomes" id="UP000233467">
    <property type="component" value="Unassembled WGS sequence"/>
</dbReference>
<evidence type="ECO:0000256" key="7">
    <source>
        <dbReference type="HAMAP-Rule" id="MF_00675"/>
    </source>
</evidence>
<protein>
    <recommendedName>
        <fullName evidence="5 7">Uronate isomerase</fullName>
        <ecNumber evidence="4 7">5.3.1.12</ecNumber>
    </recommendedName>
    <alternativeName>
        <fullName evidence="7">Glucuronate isomerase</fullName>
    </alternativeName>
    <alternativeName>
        <fullName evidence="7">Uronic isomerase</fullName>
    </alternativeName>
</protein>
<dbReference type="InterPro" id="IPR032466">
    <property type="entry name" value="Metal_Hydrolase"/>
</dbReference>
<gene>
    <name evidence="7" type="primary">uxaC</name>
    <name evidence="8" type="ORF">CJP16_15655</name>
</gene>
<dbReference type="PANTHER" id="PTHR30068">
    <property type="entry name" value="URONATE ISOMERASE"/>
    <property type="match status" value="1"/>
</dbReference>
<evidence type="ECO:0000313" key="8">
    <source>
        <dbReference type="EMBL" id="PKQ75033.1"/>
    </source>
</evidence>
<keyword evidence="6 7" id="KW-0413">Isomerase</keyword>
<dbReference type="GO" id="GO:0042840">
    <property type="term" value="P:D-glucuronate catabolic process"/>
    <property type="evidence" value="ECO:0007669"/>
    <property type="project" value="TreeGrafter"/>
</dbReference>
<dbReference type="UniPathway" id="UPA00246"/>
<evidence type="ECO:0000256" key="1">
    <source>
        <dbReference type="ARBA" id="ARBA00001165"/>
    </source>
</evidence>
<dbReference type="InterPro" id="IPR003766">
    <property type="entry name" value="Uronate_isomerase"/>
</dbReference>
<dbReference type="EC" id="5.3.1.12" evidence="4 7"/>
<evidence type="ECO:0000256" key="5">
    <source>
        <dbReference type="ARBA" id="ARBA00020555"/>
    </source>
</evidence>
<sequence length="470" mass="52931">MTAFMTDDFLLDTEFSRQLYHGFAAGQPIFDYHCHLPPALIAEDHSFANLYEIWLKGDHYKWRAMRSNGVDERFCTGDADDYAKFLAWASTVPQTIGNPLYHWTHLELKRPFGLTGKLLGPQTAREVWDFCNDKLAQPEFSARGIMRQMNVKMVGTTDDPVDDLSHHAAIAADSGFGIKVLPSWRPDKAFNIEADGFIDYLAQLGEVSDIEIRHFADLTAALGLRLDHFAAHGCKIADHALDEVLFGQASEAELDAMLACRLRGEPLDQADVAAFKTTVLIYLAGEYKRRDWVQQYHIGALRNNNSRRLLSLGPDTGFDSINDAPMARALSQLLDAQDSQDLLPKTILYCLNPRDNEVLGTMIGNFQGGNIPGKMQFGSGWWFNDQKDGMERQLTQLAQLGLLSRFVGMLTDSRSFLSYTRHEYFRRILCRMIGRWVAEGEAPADLALLGAMVENISFNNARDYFAIELN</sequence>
<evidence type="ECO:0000313" key="9">
    <source>
        <dbReference type="Proteomes" id="UP000233467"/>
    </source>
</evidence>
<dbReference type="HAMAP" id="MF_00675">
    <property type="entry name" value="UxaC"/>
    <property type="match status" value="1"/>
</dbReference>
<comment type="pathway">
    <text evidence="2 7">Carbohydrate metabolism; pentose and glucuronate interconversion.</text>
</comment>
<dbReference type="AlphaFoldDB" id="A0A2N3IT76"/>
<evidence type="ECO:0000256" key="6">
    <source>
        <dbReference type="ARBA" id="ARBA00023235"/>
    </source>
</evidence>
<name>A0A2N3IT76_AERSO</name>
<dbReference type="GO" id="GO:0019698">
    <property type="term" value="P:D-galacturonate catabolic process"/>
    <property type="evidence" value="ECO:0007669"/>
    <property type="project" value="TreeGrafter"/>
</dbReference>
<evidence type="ECO:0000256" key="3">
    <source>
        <dbReference type="ARBA" id="ARBA00008397"/>
    </source>
</evidence>
<comment type="similarity">
    <text evidence="3 7">Belongs to the metallo-dependent hydrolases superfamily. Uronate isomerase family.</text>
</comment>
<dbReference type="Gene3D" id="3.20.20.140">
    <property type="entry name" value="Metal-dependent hydrolases"/>
    <property type="match status" value="1"/>
</dbReference>
<accession>A0A2N3IT76</accession>